<dbReference type="Pfam" id="PF04963">
    <property type="entry name" value="Sigma54_CBD"/>
    <property type="match status" value="1"/>
</dbReference>
<evidence type="ECO:0000256" key="1">
    <source>
        <dbReference type="ARBA" id="ARBA00008798"/>
    </source>
</evidence>
<dbReference type="PANTHER" id="PTHR32248">
    <property type="entry name" value="RNA POLYMERASE SIGMA-54 FACTOR"/>
    <property type="match status" value="1"/>
</dbReference>
<comment type="caution">
    <text evidence="11">The sequence shown here is derived from an EMBL/GenBank/DDBJ whole genome shotgun (WGS) entry which is preliminary data.</text>
</comment>
<dbReference type="GO" id="GO:0016987">
    <property type="term" value="F:sigma factor activity"/>
    <property type="evidence" value="ECO:0007669"/>
    <property type="project" value="UniProtKB-KW"/>
</dbReference>
<dbReference type="GO" id="GO:0000428">
    <property type="term" value="C:DNA-directed RNA polymerase complex"/>
    <property type="evidence" value="ECO:0007669"/>
    <property type="project" value="UniProtKB-KW"/>
</dbReference>
<dbReference type="GO" id="GO:0003677">
    <property type="term" value="F:DNA binding"/>
    <property type="evidence" value="ECO:0007669"/>
    <property type="project" value="UniProtKB-KW"/>
</dbReference>
<dbReference type="Gene3D" id="1.10.10.1330">
    <property type="entry name" value="RNA polymerase sigma-54 factor, core-binding domain"/>
    <property type="match status" value="1"/>
</dbReference>
<keyword evidence="8" id="KW-0804">Transcription</keyword>
<dbReference type="GO" id="GO:0016779">
    <property type="term" value="F:nucleotidyltransferase activity"/>
    <property type="evidence" value="ECO:0007669"/>
    <property type="project" value="UniProtKB-KW"/>
</dbReference>
<keyword evidence="7" id="KW-0238">DNA-binding</keyword>
<dbReference type="InterPro" id="IPR038709">
    <property type="entry name" value="RpoN_core-bd_sf"/>
</dbReference>
<dbReference type="PIRSF" id="PIRSF000774">
    <property type="entry name" value="RpoN"/>
    <property type="match status" value="1"/>
</dbReference>
<evidence type="ECO:0000259" key="9">
    <source>
        <dbReference type="Pfam" id="PF04552"/>
    </source>
</evidence>
<keyword evidence="3" id="KW-0808">Transferase</keyword>
<dbReference type="PANTHER" id="PTHR32248:SF4">
    <property type="entry name" value="RNA POLYMERASE SIGMA-54 FACTOR"/>
    <property type="match status" value="1"/>
</dbReference>
<reference evidence="11" key="1">
    <citation type="journal article" date="2020" name="mSystems">
        <title>Genome- and Community-Level Interaction Insights into Carbon Utilization and Element Cycling Functions of Hydrothermarchaeota in Hydrothermal Sediment.</title>
        <authorList>
            <person name="Zhou Z."/>
            <person name="Liu Y."/>
            <person name="Xu W."/>
            <person name="Pan J."/>
            <person name="Luo Z.H."/>
            <person name="Li M."/>
        </authorList>
    </citation>
    <scope>NUCLEOTIDE SEQUENCE [LARGE SCALE GENOMIC DNA]</scope>
    <source>
        <strain evidence="11">SpSt-769</strain>
    </source>
</reference>
<evidence type="ECO:0000256" key="5">
    <source>
        <dbReference type="ARBA" id="ARBA00023015"/>
    </source>
</evidence>
<organism evidence="11">
    <name type="scientific">Desulfomonile tiedjei</name>
    <dbReference type="NCBI Taxonomy" id="2358"/>
    <lineage>
        <taxon>Bacteria</taxon>
        <taxon>Pseudomonadati</taxon>
        <taxon>Thermodesulfobacteriota</taxon>
        <taxon>Desulfomonilia</taxon>
        <taxon>Desulfomonilales</taxon>
        <taxon>Desulfomonilaceae</taxon>
        <taxon>Desulfomonile</taxon>
    </lineage>
</organism>
<keyword evidence="2" id="KW-0240">DNA-directed RNA polymerase</keyword>
<keyword evidence="5" id="KW-0805">Transcription regulation</keyword>
<dbReference type="PROSITE" id="PS00717">
    <property type="entry name" value="SIGMA54_1"/>
    <property type="match status" value="1"/>
</dbReference>
<dbReference type="EMBL" id="DTGT01000006">
    <property type="protein sequence ID" value="HGH59691.1"/>
    <property type="molecule type" value="Genomic_DNA"/>
</dbReference>
<comment type="similarity">
    <text evidence="1">Belongs to the sigma-54 factor family.</text>
</comment>
<gene>
    <name evidence="11" type="primary">rpoN</name>
    <name evidence="11" type="ORF">ENV54_00165</name>
</gene>
<evidence type="ECO:0000256" key="3">
    <source>
        <dbReference type="ARBA" id="ARBA00022679"/>
    </source>
</evidence>
<protein>
    <submittedName>
        <fullName evidence="11">RNA polymerase sigma-54 factor</fullName>
    </submittedName>
</protein>
<evidence type="ECO:0000256" key="6">
    <source>
        <dbReference type="ARBA" id="ARBA00023082"/>
    </source>
</evidence>
<name>A0A7C4ERW6_9BACT</name>
<dbReference type="Gene3D" id="1.10.10.60">
    <property type="entry name" value="Homeodomain-like"/>
    <property type="match status" value="1"/>
</dbReference>
<evidence type="ECO:0000256" key="7">
    <source>
        <dbReference type="ARBA" id="ARBA00023125"/>
    </source>
</evidence>
<accession>A0A7C4ERW6</accession>
<evidence type="ECO:0000256" key="2">
    <source>
        <dbReference type="ARBA" id="ARBA00022478"/>
    </source>
</evidence>
<dbReference type="NCBIfam" id="TIGR02395">
    <property type="entry name" value="rpoN_sigma"/>
    <property type="match status" value="1"/>
</dbReference>
<dbReference type="PROSITE" id="PS00718">
    <property type="entry name" value="SIGMA54_2"/>
    <property type="match status" value="1"/>
</dbReference>
<dbReference type="InterPro" id="IPR007046">
    <property type="entry name" value="RNA_pol_sigma_54_core-bd"/>
</dbReference>
<evidence type="ECO:0000256" key="8">
    <source>
        <dbReference type="ARBA" id="ARBA00023163"/>
    </source>
</evidence>
<dbReference type="InterPro" id="IPR000394">
    <property type="entry name" value="RNA_pol_sigma_54"/>
</dbReference>
<dbReference type="Pfam" id="PF00309">
    <property type="entry name" value="Sigma54_AID"/>
    <property type="match status" value="1"/>
</dbReference>
<dbReference type="PROSITE" id="PS50044">
    <property type="entry name" value="SIGMA54_3"/>
    <property type="match status" value="1"/>
</dbReference>
<proteinExistence type="inferred from homology"/>
<dbReference type="InterPro" id="IPR007634">
    <property type="entry name" value="RNA_pol_sigma_54_DNA-bd"/>
</dbReference>
<keyword evidence="4" id="KW-0548">Nucleotidyltransferase</keyword>
<evidence type="ECO:0000313" key="11">
    <source>
        <dbReference type="EMBL" id="HGH59691.1"/>
    </source>
</evidence>
<evidence type="ECO:0000256" key="4">
    <source>
        <dbReference type="ARBA" id="ARBA00022695"/>
    </source>
</evidence>
<dbReference type="PRINTS" id="PR00045">
    <property type="entry name" value="SIGMA54FCT"/>
</dbReference>
<feature type="domain" description="RNA polymerase sigma factor 54 core-binding" evidence="10">
    <location>
        <begin position="115"/>
        <end position="302"/>
    </location>
</feature>
<keyword evidence="6" id="KW-0731">Sigma factor</keyword>
<feature type="domain" description="RNA polymerase sigma factor 54 DNA-binding" evidence="9">
    <location>
        <begin position="317"/>
        <end position="474"/>
    </location>
</feature>
<evidence type="ECO:0000259" key="10">
    <source>
        <dbReference type="Pfam" id="PF04963"/>
    </source>
</evidence>
<dbReference type="GO" id="GO:0001216">
    <property type="term" value="F:DNA-binding transcription activator activity"/>
    <property type="evidence" value="ECO:0007669"/>
    <property type="project" value="InterPro"/>
</dbReference>
<sequence>MALEMKQQLRQTQQLVMTPLLQQAIKLLQCNHLEMLNAIEAELRENPVLETAANDDDAPNADSAVRNDLDALQDMTREPERPESDVFDIAWENYLENFGGDRDGRHSDGTDRMPLENIRSKASTLFQYLLEQLRLSDLNDADRAIALELIGNVNEEGYLDVDLSDIADAHGIDVAEVERVLREVQKFDPPGVAARDLRECLLIQAQNLHPPDSLVIRILQDHFDAFRKGKFDELIRKLKVSQNEAKDAIRAIASLNPKPGSLHSNSDTVYVTPDIYIVKIGNDYSIIVNDEGIPRLKINPLYQKELHSKDCSPLTKEYIHEKMKGAVWLIKSIHQRQRTIYKVTESILKFQRDFFDKGIDHLKPLILKDVADDIGMHESTVSRVTSNKFVHTPRGIFELKYFFNSGIPQGKESIASESVKNHIMRIVKNEDPAKPVSDQDIVEELKRSQIHIARRTVAKYRELLGIPSSSRRKKRF</sequence>
<dbReference type="Pfam" id="PF04552">
    <property type="entry name" value="Sigma54_DBD"/>
    <property type="match status" value="1"/>
</dbReference>
<dbReference type="GO" id="GO:0006352">
    <property type="term" value="P:DNA-templated transcription initiation"/>
    <property type="evidence" value="ECO:0007669"/>
    <property type="project" value="InterPro"/>
</dbReference>
<dbReference type="AlphaFoldDB" id="A0A7C4ERW6"/>